<reference evidence="2 3" key="1">
    <citation type="journal article" date="2011" name="J. Bacteriol.">
        <title>Complete genome sequence of the polycyclic aromatic hydrocarbon-degrading bacterium Alteromonas sp. strain SN2.</title>
        <authorList>
            <person name="Jin H.M."/>
            <person name="Jeong H."/>
            <person name="Moon E.J."/>
            <person name="Math R.K."/>
            <person name="Lee K."/>
            <person name="Kim H.J."/>
            <person name="Jeon C.O."/>
            <person name="Oh T.K."/>
            <person name="Kim J.F."/>
        </authorList>
    </citation>
    <scope>NUCLEOTIDE SEQUENCE [LARGE SCALE GENOMIC DNA]</scope>
    <source>
        <strain evidence="3">JCM 17741 / KACC 18427 / KCTC 11700BP / SN2</strain>
    </source>
</reference>
<proteinExistence type="predicted"/>
<sequence>MRSVGRWILGVVVTLFVVTFVILIGVSVAVVQRSPLVVSSAPNQLDGADSVNDLLSQLQNAFTQRSSNHVIHLTETQIESLVGVLQRAVPNFSGVVNVTEVGSTITFTFSPSSVDLYFNVSALILPGDSLQIDYISVGDLSLSGPLMLSFAEKGINYWTKSEIATIALTRVERVTMRRGEVSLHTAPLASLLEELTVVSNNMGVQEETELQTLAAYYLRYISGRDLALSKQPVPLIEYLREGMARAREQSNSPQEAALHNKAVILALAAYVGHYRIGSLVGDLQPDPTKALKPRAPAILLARNDLARHFIISAALELLAEQDMSWAIGEFKELMDRGTGGSGYSFVDLGADMSGSQFARVATMPEHAESTQNAVARIQSDSDIVPAIKAFPEGLSKQAFTEKYGRVDSEAYLNEVAEIKRLIKQVPMYQKAHAEGNLINQIEAGDAGEHK</sequence>
<dbReference type="KEGG" id="alt:ambt_15270"/>
<dbReference type="RefSeq" id="WP_013785488.1">
    <property type="nucleotide sequence ID" value="NC_015554.1"/>
</dbReference>
<dbReference type="Proteomes" id="UP000000683">
    <property type="component" value="Chromosome"/>
</dbReference>
<evidence type="ECO:0000313" key="2">
    <source>
        <dbReference type="EMBL" id="AEF04564.1"/>
    </source>
</evidence>
<protein>
    <submittedName>
        <fullName evidence="2">Uncharacterized protein</fullName>
    </submittedName>
</protein>
<gene>
    <name evidence="2" type="ordered locus">ambt_15270</name>
</gene>
<feature type="transmembrane region" description="Helical" evidence="1">
    <location>
        <begin position="7"/>
        <end position="31"/>
    </location>
</feature>
<keyword evidence="1" id="KW-0472">Membrane</keyword>
<dbReference type="eggNOG" id="COG5544">
    <property type="taxonomic scope" value="Bacteria"/>
</dbReference>
<keyword evidence="1" id="KW-1133">Transmembrane helix</keyword>
<evidence type="ECO:0000256" key="1">
    <source>
        <dbReference type="SAM" id="Phobius"/>
    </source>
</evidence>
<accession>F5Z4Z7</accession>
<dbReference type="EMBL" id="CP002339">
    <property type="protein sequence ID" value="AEF04564.1"/>
    <property type="molecule type" value="Genomic_DNA"/>
</dbReference>
<name>F5Z4Z7_ALTNA</name>
<keyword evidence="1" id="KW-0812">Transmembrane</keyword>
<dbReference type="HOGENOM" id="CLU_048873_0_0_6"/>
<dbReference type="AlphaFoldDB" id="F5Z4Z7"/>
<evidence type="ECO:0000313" key="3">
    <source>
        <dbReference type="Proteomes" id="UP000000683"/>
    </source>
</evidence>
<organism evidence="2 3">
    <name type="scientific">Alteromonas naphthalenivorans</name>
    <dbReference type="NCBI Taxonomy" id="715451"/>
    <lineage>
        <taxon>Bacteria</taxon>
        <taxon>Pseudomonadati</taxon>
        <taxon>Pseudomonadota</taxon>
        <taxon>Gammaproteobacteria</taxon>
        <taxon>Alteromonadales</taxon>
        <taxon>Alteromonadaceae</taxon>
        <taxon>Alteromonas/Salinimonas group</taxon>
        <taxon>Alteromonas</taxon>
    </lineage>
</organism>
<keyword evidence="3" id="KW-1185">Reference proteome</keyword>